<feature type="signal peptide" evidence="2">
    <location>
        <begin position="1"/>
        <end position="20"/>
    </location>
</feature>
<dbReference type="AlphaFoldDB" id="A0A1Y1II29"/>
<dbReference type="Proteomes" id="UP000054558">
    <property type="component" value="Unassembled WGS sequence"/>
</dbReference>
<organism evidence="3 4">
    <name type="scientific">Klebsormidium nitens</name>
    <name type="common">Green alga</name>
    <name type="synonym">Ulothrix nitens</name>
    <dbReference type="NCBI Taxonomy" id="105231"/>
    <lineage>
        <taxon>Eukaryota</taxon>
        <taxon>Viridiplantae</taxon>
        <taxon>Streptophyta</taxon>
        <taxon>Klebsormidiophyceae</taxon>
        <taxon>Klebsormidiales</taxon>
        <taxon>Klebsormidiaceae</taxon>
        <taxon>Klebsormidium</taxon>
    </lineage>
</organism>
<feature type="region of interest" description="Disordered" evidence="1">
    <location>
        <begin position="166"/>
        <end position="195"/>
    </location>
</feature>
<evidence type="ECO:0000313" key="3">
    <source>
        <dbReference type="EMBL" id="GAQ88731.1"/>
    </source>
</evidence>
<evidence type="ECO:0000256" key="2">
    <source>
        <dbReference type="SAM" id="SignalP"/>
    </source>
</evidence>
<keyword evidence="2" id="KW-0732">Signal</keyword>
<name>A0A1Y1II29_KLENI</name>
<sequence>MSRPMALGLILLVLFLTSQSDWKPPKEAQDESEVKGSKADLHREEIKEKIIVDLTAHNKRLESANLKLRTMVSNVQDSLKDCGCVSPYNTTASFLELEVGSQQEPKAADVLEKEEVELLGGSASSGNEQLGQSRLEKVRMGHALAGGVHQGAEGEADALTVSKRELGMGGGEPWRQLGAGRGYDEEQTLLGEAGS</sequence>
<evidence type="ECO:0000313" key="4">
    <source>
        <dbReference type="Proteomes" id="UP000054558"/>
    </source>
</evidence>
<feature type="chain" id="PRO_5012598315" evidence="2">
    <location>
        <begin position="21"/>
        <end position="195"/>
    </location>
</feature>
<proteinExistence type="predicted"/>
<gene>
    <name evidence="3" type="ORF">KFL_004550020</name>
</gene>
<protein>
    <submittedName>
        <fullName evidence="3">Uncharacterized protein</fullName>
    </submittedName>
</protein>
<reference evidence="3 4" key="1">
    <citation type="journal article" date="2014" name="Nat. Commun.">
        <title>Klebsormidium flaccidum genome reveals primary factors for plant terrestrial adaptation.</title>
        <authorList>
            <person name="Hori K."/>
            <person name="Maruyama F."/>
            <person name="Fujisawa T."/>
            <person name="Togashi T."/>
            <person name="Yamamoto N."/>
            <person name="Seo M."/>
            <person name="Sato S."/>
            <person name="Yamada T."/>
            <person name="Mori H."/>
            <person name="Tajima N."/>
            <person name="Moriyama T."/>
            <person name="Ikeuchi M."/>
            <person name="Watanabe M."/>
            <person name="Wada H."/>
            <person name="Kobayashi K."/>
            <person name="Saito M."/>
            <person name="Masuda T."/>
            <person name="Sasaki-Sekimoto Y."/>
            <person name="Mashiguchi K."/>
            <person name="Awai K."/>
            <person name="Shimojima M."/>
            <person name="Masuda S."/>
            <person name="Iwai M."/>
            <person name="Nobusawa T."/>
            <person name="Narise T."/>
            <person name="Kondo S."/>
            <person name="Saito H."/>
            <person name="Sato R."/>
            <person name="Murakawa M."/>
            <person name="Ihara Y."/>
            <person name="Oshima-Yamada Y."/>
            <person name="Ohtaka K."/>
            <person name="Satoh M."/>
            <person name="Sonobe K."/>
            <person name="Ishii M."/>
            <person name="Ohtani R."/>
            <person name="Kanamori-Sato M."/>
            <person name="Honoki R."/>
            <person name="Miyazaki D."/>
            <person name="Mochizuki H."/>
            <person name="Umetsu J."/>
            <person name="Higashi K."/>
            <person name="Shibata D."/>
            <person name="Kamiya Y."/>
            <person name="Sato N."/>
            <person name="Nakamura Y."/>
            <person name="Tabata S."/>
            <person name="Ida S."/>
            <person name="Kurokawa K."/>
            <person name="Ohta H."/>
        </authorList>
    </citation>
    <scope>NUCLEOTIDE SEQUENCE [LARGE SCALE GENOMIC DNA]</scope>
    <source>
        <strain evidence="3 4">NIES-2285</strain>
    </source>
</reference>
<dbReference type="EMBL" id="DF237404">
    <property type="protein sequence ID" value="GAQ88731.1"/>
    <property type="molecule type" value="Genomic_DNA"/>
</dbReference>
<evidence type="ECO:0000256" key="1">
    <source>
        <dbReference type="SAM" id="MobiDB-lite"/>
    </source>
</evidence>
<dbReference type="OrthoDB" id="2020896at2759"/>
<accession>A0A1Y1II29</accession>
<keyword evidence="4" id="KW-1185">Reference proteome</keyword>